<feature type="active site" evidence="14">
    <location>
        <position position="104"/>
    </location>
</feature>
<dbReference type="PRINTS" id="PR00792">
    <property type="entry name" value="PEPSIN"/>
</dbReference>
<feature type="signal peptide" evidence="16">
    <location>
        <begin position="1"/>
        <end position="24"/>
    </location>
</feature>
<comment type="similarity">
    <text evidence="3 15">Belongs to the peptidase A1 family.</text>
</comment>
<dbReference type="EC" id="3.4.23.24" evidence="4"/>
<reference evidence="18 19" key="1">
    <citation type="journal article" date="2012" name="G3 (Bethesda)">
        <title>Pichia sorbitophila, an interspecies yeast hybrid reveals early steps of genome resolution following polyploidization.</title>
        <authorList>
            <person name="Leh Louis V."/>
            <person name="Despons L."/>
            <person name="Friedrich A."/>
            <person name="Martin T."/>
            <person name="Durrens P."/>
            <person name="Casaregola S."/>
            <person name="Neuveglise C."/>
            <person name="Fairhead C."/>
            <person name="Marck C."/>
            <person name="Cruz J.A."/>
            <person name="Straub M.L."/>
            <person name="Kugler V."/>
            <person name="Sacerdot C."/>
            <person name="Uzunov Z."/>
            <person name="Thierry A."/>
            <person name="Weiss S."/>
            <person name="Bleykasten C."/>
            <person name="De Montigny J."/>
            <person name="Jacques N."/>
            <person name="Jung P."/>
            <person name="Lemaire M."/>
            <person name="Mallet S."/>
            <person name="Morel G."/>
            <person name="Richard G.F."/>
            <person name="Sarkar A."/>
            <person name="Savel G."/>
            <person name="Schacherer J."/>
            <person name="Seret M.L."/>
            <person name="Talla E."/>
            <person name="Samson G."/>
            <person name="Jubin C."/>
            <person name="Poulain J."/>
            <person name="Vacherie B."/>
            <person name="Barbe V."/>
            <person name="Pelletier E."/>
            <person name="Sherman D.J."/>
            <person name="Westhof E."/>
            <person name="Weissenbach J."/>
            <person name="Baret P.V."/>
            <person name="Wincker P."/>
            <person name="Gaillardin C."/>
            <person name="Dujon B."/>
            <person name="Souciet J.L."/>
        </authorList>
    </citation>
    <scope>NUCLEOTIDE SEQUENCE [LARGE SCALE GENOMIC DNA]</scope>
    <source>
        <strain evidence="19">ATCC MYA-4447 / BCRC 22081 / CBS 7064 / NBRC 10061 / NRRL Y-12695</strain>
    </source>
</reference>
<dbReference type="InterPro" id="IPR001969">
    <property type="entry name" value="Aspartic_peptidase_AS"/>
</dbReference>
<evidence type="ECO:0000256" key="7">
    <source>
        <dbReference type="ARBA" id="ARBA00022685"/>
    </source>
</evidence>
<evidence type="ECO:0000256" key="4">
    <source>
        <dbReference type="ARBA" id="ARBA00013207"/>
    </source>
</evidence>
<keyword evidence="19" id="KW-1185">Reference proteome</keyword>
<sequence length="410" mass="45151">MITGKSLFYSLTVLLVFHVFNVQGLVVPDLSKHSNSTSSKRVYSLGFSIRKLSSKKDNATANSPNSGLISGSSPEVAVTIQDKWAYITNLYVGSDQQEAEVEIDTGSSDLWIRSQSAGGSYNPSSSSTFKQTNNTFDAYYFDDSYAKGKWAYENVALAKDAPTVKGLQFGYATDVTTSNNIFGIGFKNLESTVYGGNGAVYNNFPAALKAQGLVNKNAYSLYLNSQEATEGTLIFGGVDKAKYDGPLVEFDLTGKANRNRDNYRMDITLDSVSSEGQTGTLNAPVTLDSGTTYTILNQDIYNAMSKIFKPQYSSKYQVDIISCDQPDKEVEFKFGDLVIKVPYSDFADQLYQNGQTKIDGVCVFALSSTNDEYILGDNFLRHAYVVYDLEDRKISMAQVKYTSESDIQEL</sequence>
<organism evidence="18 19">
    <name type="scientific">Pichia sorbitophila (strain ATCC MYA-4447 / BCRC 22081 / CBS 7064 / NBRC 10061 / NRRL Y-12695)</name>
    <name type="common">Hybrid yeast</name>
    <dbReference type="NCBI Taxonomy" id="559304"/>
    <lineage>
        <taxon>Eukaryota</taxon>
        <taxon>Fungi</taxon>
        <taxon>Dikarya</taxon>
        <taxon>Ascomycota</taxon>
        <taxon>Saccharomycotina</taxon>
        <taxon>Pichiomycetes</taxon>
        <taxon>Debaryomycetaceae</taxon>
        <taxon>Millerozyma</taxon>
    </lineage>
</organism>
<feature type="chain" id="PRO_5003518503" description="candidapepsin" evidence="16">
    <location>
        <begin position="25"/>
        <end position="410"/>
    </location>
</feature>
<keyword evidence="12" id="KW-1015">Disulfide bond</keyword>
<evidence type="ECO:0000313" key="19">
    <source>
        <dbReference type="Proteomes" id="UP000005222"/>
    </source>
</evidence>
<evidence type="ECO:0000256" key="11">
    <source>
        <dbReference type="ARBA" id="ARBA00023145"/>
    </source>
</evidence>
<keyword evidence="10 15" id="KW-0378">Hydrolase</keyword>
<dbReference type="STRING" id="559304.G8Y094"/>
<dbReference type="Gene3D" id="2.40.70.10">
    <property type="entry name" value="Acid Proteases"/>
    <property type="match status" value="2"/>
</dbReference>
<comment type="catalytic activity">
    <reaction evidence="1">
        <text>Preferential cleavage at the carboxyl of hydrophobic amino acids, but fails to cleave 15-Leu-|-Tyr-16, 16-Tyr-|-Leu-17 and 24-Phe-|-Phe-25 of insulin B chain. Activates trypsinogen, and degrades keratin.</text>
        <dbReference type="EC" id="3.4.23.24"/>
    </reaction>
</comment>
<keyword evidence="11" id="KW-0865">Zymogen</keyword>
<keyword evidence="8 16" id="KW-0732">Signal</keyword>
<dbReference type="InParanoid" id="G8Y094"/>
<evidence type="ECO:0000256" key="15">
    <source>
        <dbReference type="RuleBase" id="RU000454"/>
    </source>
</evidence>
<evidence type="ECO:0000256" key="12">
    <source>
        <dbReference type="ARBA" id="ARBA00023157"/>
    </source>
</evidence>
<keyword evidence="9 15" id="KW-0064">Aspartyl protease</keyword>
<dbReference type="SUPFAM" id="SSF50630">
    <property type="entry name" value="Acid proteases"/>
    <property type="match status" value="1"/>
</dbReference>
<proteinExistence type="inferred from homology"/>
<dbReference type="PROSITE" id="PS51767">
    <property type="entry name" value="PEPTIDASE_A1"/>
    <property type="match status" value="1"/>
</dbReference>
<keyword evidence="5" id="KW-0964">Secreted</keyword>
<dbReference type="InterPro" id="IPR033121">
    <property type="entry name" value="PEPTIDASE_A1"/>
</dbReference>
<feature type="domain" description="Peptidase A1" evidence="17">
    <location>
        <begin position="86"/>
        <end position="397"/>
    </location>
</feature>
<evidence type="ECO:0000256" key="8">
    <source>
        <dbReference type="ARBA" id="ARBA00022729"/>
    </source>
</evidence>
<evidence type="ECO:0000256" key="14">
    <source>
        <dbReference type="PIRSR" id="PIRSR601461-1"/>
    </source>
</evidence>
<evidence type="ECO:0000256" key="9">
    <source>
        <dbReference type="ARBA" id="ARBA00022750"/>
    </source>
</evidence>
<dbReference type="InterPro" id="IPR021109">
    <property type="entry name" value="Peptidase_aspartic_dom_sf"/>
</dbReference>
<evidence type="ECO:0000256" key="3">
    <source>
        <dbReference type="ARBA" id="ARBA00007447"/>
    </source>
</evidence>
<dbReference type="AlphaFoldDB" id="G8Y094"/>
<evidence type="ECO:0000256" key="6">
    <source>
        <dbReference type="ARBA" id="ARBA00022670"/>
    </source>
</evidence>
<dbReference type="CDD" id="cd05474">
    <property type="entry name" value="SAP_like"/>
    <property type="match status" value="1"/>
</dbReference>
<keyword evidence="7" id="KW-0165">Cleavage on pair of basic residues</keyword>
<dbReference type="Pfam" id="PF00026">
    <property type="entry name" value="Asp"/>
    <property type="match status" value="1"/>
</dbReference>
<dbReference type="InterPro" id="IPR001461">
    <property type="entry name" value="Aspartic_peptidase_A1"/>
</dbReference>
<dbReference type="InterPro" id="IPR033876">
    <property type="entry name" value="SAP-like"/>
</dbReference>
<dbReference type="PANTHER" id="PTHR47965:SF12">
    <property type="entry name" value="ASPARTIC PROTEINASE 3-RELATED"/>
    <property type="match status" value="1"/>
</dbReference>
<feature type="active site" evidence="14">
    <location>
        <position position="288"/>
    </location>
</feature>
<dbReference type="eggNOG" id="KOG1339">
    <property type="taxonomic scope" value="Eukaryota"/>
</dbReference>
<evidence type="ECO:0000256" key="2">
    <source>
        <dbReference type="ARBA" id="ARBA00004613"/>
    </source>
</evidence>
<evidence type="ECO:0000256" key="13">
    <source>
        <dbReference type="ARBA" id="ARBA00023180"/>
    </source>
</evidence>
<dbReference type="GO" id="GO:0005576">
    <property type="term" value="C:extracellular region"/>
    <property type="evidence" value="ECO:0007669"/>
    <property type="project" value="UniProtKB-SubCell"/>
</dbReference>
<dbReference type="OMA" id="NAVCIPK"/>
<dbReference type="Proteomes" id="UP000005222">
    <property type="component" value="Chromosome N"/>
</dbReference>
<evidence type="ECO:0000256" key="16">
    <source>
        <dbReference type="SAM" id="SignalP"/>
    </source>
</evidence>
<evidence type="ECO:0000313" key="18">
    <source>
        <dbReference type="EMBL" id="CCE87353.1"/>
    </source>
</evidence>
<evidence type="ECO:0000256" key="10">
    <source>
        <dbReference type="ARBA" id="ARBA00022801"/>
    </source>
</evidence>
<keyword evidence="13" id="KW-0325">Glycoprotein</keyword>
<dbReference type="GO" id="GO:0031505">
    <property type="term" value="P:fungal-type cell wall organization"/>
    <property type="evidence" value="ECO:0007669"/>
    <property type="project" value="TreeGrafter"/>
</dbReference>
<gene>
    <name evidence="18" type="primary">Piso0_005903</name>
    <name evidence="18" type="ORF">GNLVRS01_PISO0N25093g</name>
</gene>
<dbReference type="HOGENOM" id="CLU_013253_9_1_1"/>
<dbReference type="PANTHER" id="PTHR47965">
    <property type="entry name" value="ASPARTYL PROTEASE-RELATED"/>
    <property type="match status" value="1"/>
</dbReference>
<evidence type="ECO:0000259" key="17">
    <source>
        <dbReference type="PROSITE" id="PS51767"/>
    </source>
</evidence>
<evidence type="ECO:0000256" key="1">
    <source>
        <dbReference type="ARBA" id="ARBA00001675"/>
    </source>
</evidence>
<dbReference type="GO" id="GO:0004190">
    <property type="term" value="F:aspartic-type endopeptidase activity"/>
    <property type="evidence" value="ECO:0007669"/>
    <property type="project" value="UniProtKB-KW"/>
</dbReference>
<dbReference type="PROSITE" id="PS00141">
    <property type="entry name" value="ASP_PROTEASE"/>
    <property type="match status" value="1"/>
</dbReference>
<accession>G8Y094</accession>
<protein>
    <recommendedName>
        <fullName evidence="4">candidapepsin</fullName>
        <ecNumber evidence="4">3.4.23.24</ecNumber>
    </recommendedName>
</protein>
<keyword evidence="6 15" id="KW-0645">Protease</keyword>
<dbReference type="OrthoDB" id="771136at2759"/>
<dbReference type="GO" id="GO:0009277">
    <property type="term" value="C:fungal-type cell wall"/>
    <property type="evidence" value="ECO:0007669"/>
    <property type="project" value="TreeGrafter"/>
</dbReference>
<dbReference type="GO" id="GO:0006508">
    <property type="term" value="P:proteolysis"/>
    <property type="evidence" value="ECO:0007669"/>
    <property type="project" value="UniProtKB-KW"/>
</dbReference>
<evidence type="ECO:0000256" key="5">
    <source>
        <dbReference type="ARBA" id="ARBA00022525"/>
    </source>
</evidence>
<name>G8Y094_PICSO</name>
<comment type="subcellular location">
    <subcellularLocation>
        <location evidence="2">Secreted</location>
    </subcellularLocation>
</comment>
<dbReference type="EMBL" id="FO082046">
    <property type="protein sequence ID" value="CCE87353.1"/>
    <property type="molecule type" value="Genomic_DNA"/>
</dbReference>